<accession>A0ABT2X5J5</accession>
<dbReference type="PANTHER" id="PTHR34039">
    <property type="entry name" value="UPF0102 PROTEIN YRAN"/>
    <property type="match status" value="1"/>
</dbReference>
<dbReference type="Gene3D" id="3.40.1350.10">
    <property type="match status" value="1"/>
</dbReference>
<name>A0ABT2X5J5_9RHOB</name>
<dbReference type="PANTHER" id="PTHR34039:SF1">
    <property type="entry name" value="UPF0102 PROTEIN YRAN"/>
    <property type="match status" value="1"/>
</dbReference>
<organism evidence="3 4">
    <name type="scientific">Albidovulum salinarum</name>
    <dbReference type="NCBI Taxonomy" id="2984153"/>
    <lineage>
        <taxon>Bacteria</taxon>
        <taxon>Pseudomonadati</taxon>
        <taxon>Pseudomonadota</taxon>
        <taxon>Alphaproteobacteria</taxon>
        <taxon>Rhodobacterales</taxon>
        <taxon>Paracoccaceae</taxon>
        <taxon>Albidovulum</taxon>
    </lineage>
</organism>
<evidence type="ECO:0000313" key="3">
    <source>
        <dbReference type="EMBL" id="MCU9849206.1"/>
    </source>
</evidence>
<proteinExistence type="inferred from homology"/>
<dbReference type="InterPro" id="IPR011856">
    <property type="entry name" value="tRNA_endonuc-like_dom_sf"/>
</dbReference>
<evidence type="ECO:0000256" key="1">
    <source>
        <dbReference type="ARBA" id="ARBA00006738"/>
    </source>
</evidence>
<gene>
    <name evidence="3" type="ORF">OEZ60_14455</name>
</gene>
<sequence>MTGAVAHHGGRAAEDQVEALYTGAGYQIAARRWRGRGGEIDLIARDGNVVVFIEVKRAATHACAAERLSARQAERIYRTASEFLEGEPAEQNSEVRFDVALVDGQGRIELVRNAIGV</sequence>
<evidence type="ECO:0000313" key="4">
    <source>
        <dbReference type="Proteomes" id="UP001209535"/>
    </source>
</evidence>
<reference evidence="3 4" key="1">
    <citation type="submission" date="2022-10" db="EMBL/GenBank/DDBJ databases">
        <title>Defluviimonas sp. nov., isolated from ocean surface sediments.</title>
        <authorList>
            <person name="He W."/>
            <person name="Wang L."/>
            <person name="Zhang D.-F."/>
        </authorList>
    </citation>
    <scope>NUCLEOTIDE SEQUENCE [LARGE SCALE GENOMIC DNA]</scope>
    <source>
        <strain evidence="3 4">WL0024</strain>
    </source>
</reference>
<dbReference type="InterPro" id="IPR011335">
    <property type="entry name" value="Restrct_endonuc-II-like"/>
</dbReference>
<keyword evidence="4" id="KW-1185">Reference proteome</keyword>
<evidence type="ECO:0000256" key="2">
    <source>
        <dbReference type="HAMAP-Rule" id="MF_00048"/>
    </source>
</evidence>
<protein>
    <recommendedName>
        <fullName evidence="2">UPF0102 protein OEZ60_14455</fullName>
    </recommendedName>
</protein>
<dbReference type="Proteomes" id="UP001209535">
    <property type="component" value="Unassembled WGS sequence"/>
</dbReference>
<comment type="caution">
    <text evidence="3">The sequence shown here is derived from an EMBL/GenBank/DDBJ whole genome shotgun (WGS) entry which is preliminary data.</text>
</comment>
<comment type="similarity">
    <text evidence="1 2">Belongs to the UPF0102 family.</text>
</comment>
<dbReference type="Pfam" id="PF02021">
    <property type="entry name" value="UPF0102"/>
    <property type="match status" value="1"/>
</dbReference>
<dbReference type="InterPro" id="IPR003509">
    <property type="entry name" value="UPF0102_YraN-like"/>
</dbReference>
<dbReference type="SUPFAM" id="SSF52980">
    <property type="entry name" value="Restriction endonuclease-like"/>
    <property type="match status" value="1"/>
</dbReference>
<dbReference type="EMBL" id="JAOVQO010000013">
    <property type="protein sequence ID" value="MCU9849206.1"/>
    <property type="molecule type" value="Genomic_DNA"/>
</dbReference>
<dbReference type="RefSeq" id="WP_263337722.1">
    <property type="nucleotide sequence ID" value="NZ_JAOVQO010000013.1"/>
</dbReference>
<dbReference type="HAMAP" id="MF_00048">
    <property type="entry name" value="UPF0102"/>
    <property type="match status" value="1"/>
</dbReference>